<keyword evidence="1" id="KW-1133">Transmembrane helix</keyword>
<evidence type="ECO:0000313" key="4">
    <source>
        <dbReference type="Proteomes" id="UP000076796"/>
    </source>
</evidence>
<accession>A0A168EU79</accession>
<dbReference type="Gene3D" id="3.30.2010.10">
    <property type="entry name" value="Metalloproteases ('zincins'), catalytic domain"/>
    <property type="match status" value="1"/>
</dbReference>
<evidence type="ECO:0000259" key="2">
    <source>
        <dbReference type="Pfam" id="PF05569"/>
    </source>
</evidence>
<dbReference type="CDD" id="cd07326">
    <property type="entry name" value="M56_BlaR1_MecR1_like"/>
    <property type="match status" value="1"/>
</dbReference>
<protein>
    <recommendedName>
        <fullName evidence="2">Peptidase M56 domain-containing protein</fullName>
    </recommendedName>
</protein>
<feature type="transmembrane region" description="Helical" evidence="1">
    <location>
        <begin position="9"/>
        <end position="30"/>
    </location>
</feature>
<dbReference type="AlphaFoldDB" id="A0A168EU79"/>
<name>A0A168EU79_9BACL</name>
<gene>
    <name evidence="3" type="ORF">AWU65_02355</name>
</gene>
<dbReference type="PANTHER" id="PTHR34978">
    <property type="entry name" value="POSSIBLE SENSOR-TRANSDUCER PROTEIN BLAR"/>
    <property type="match status" value="1"/>
</dbReference>
<organism evidence="3 4">
    <name type="scientific">Paenibacillus glucanolyticus</name>
    <dbReference type="NCBI Taxonomy" id="59843"/>
    <lineage>
        <taxon>Bacteria</taxon>
        <taxon>Bacillati</taxon>
        <taxon>Bacillota</taxon>
        <taxon>Bacilli</taxon>
        <taxon>Bacillales</taxon>
        <taxon>Paenibacillaceae</taxon>
        <taxon>Paenibacillus</taxon>
    </lineage>
</organism>
<dbReference type="RefSeq" id="WP_036638520.1">
    <property type="nucleotide sequence ID" value="NZ_JBCMWP010000019.1"/>
</dbReference>
<dbReference type="PANTHER" id="PTHR34978:SF3">
    <property type="entry name" value="SLR0241 PROTEIN"/>
    <property type="match status" value="1"/>
</dbReference>
<evidence type="ECO:0000313" key="3">
    <source>
        <dbReference type="EMBL" id="KZS44850.1"/>
    </source>
</evidence>
<dbReference type="InterPro" id="IPR052173">
    <property type="entry name" value="Beta-lactam_resp_regulator"/>
</dbReference>
<dbReference type="Pfam" id="PF05569">
    <property type="entry name" value="Peptidase_M56"/>
    <property type="match status" value="1"/>
</dbReference>
<comment type="caution">
    <text evidence="3">The sequence shown here is derived from an EMBL/GenBank/DDBJ whole genome shotgun (WGS) entry which is preliminary data.</text>
</comment>
<evidence type="ECO:0000256" key="1">
    <source>
        <dbReference type="SAM" id="Phobius"/>
    </source>
</evidence>
<proteinExistence type="predicted"/>
<dbReference type="Proteomes" id="UP000076796">
    <property type="component" value="Unassembled WGS sequence"/>
</dbReference>
<keyword evidence="4" id="KW-1185">Reference proteome</keyword>
<sequence length="285" mass="32807">MKSAVKTNLILLIMLLTGSFVLIQMGWYVAHQVLGVPLNWNIIQYCLTAIQEDTLGHDIIKVLFNLVILYTVVRLVGRSGRQLFLTWKWMRTFRNNTDHQQTLYLNKVYQDWNTEIIVVRDDAFIALAMGIWHPRIVISTAVMNLFNEEEVRAILLHEWYHCRGRDPLQMFLVVLLTESMGYIPLLKTLSNQFATRKELLADRFALRHMKSEYHLGNVLLKLSTLVNNRHITVAVPFANTAINYRILQVLQPDQPLHIPFSYGKSLLSTIIIFGIMIGLISGGCS</sequence>
<dbReference type="InterPro" id="IPR008756">
    <property type="entry name" value="Peptidase_M56"/>
</dbReference>
<reference evidence="3" key="1">
    <citation type="journal article" date="2016" name="Genome Announc.">
        <title>Draft genomes of two strains of Paenibacillus glucanolyticus with capability to degrade lignocellulose.</title>
        <authorList>
            <person name="Mathews S.L."/>
            <person name="Pawlak J."/>
            <person name="Grunden A.M."/>
        </authorList>
    </citation>
    <scope>NUCLEOTIDE SEQUENCE [LARGE SCALE GENOMIC DNA]</scope>
    <source>
        <strain evidence="3">SLM1</strain>
    </source>
</reference>
<feature type="domain" description="Peptidase M56" evidence="2">
    <location>
        <begin position="58"/>
        <end position="246"/>
    </location>
</feature>
<dbReference type="EMBL" id="LWMH01000001">
    <property type="protein sequence ID" value="KZS44850.1"/>
    <property type="molecule type" value="Genomic_DNA"/>
</dbReference>
<dbReference type="OrthoDB" id="2448482at2"/>
<keyword evidence="1" id="KW-0812">Transmembrane</keyword>
<feature type="transmembrane region" description="Helical" evidence="1">
    <location>
        <begin position="266"/>
        <end position="283"/>
    </location>
</feature>
<keyword evidence="1" id="KW-0472">Membrane</keyword>
<feature type="transmembrane region" description="Helical" evidence="1">
    <location>
        <begin position="59"/>
        <end position="77"/>
    </location>
</feature>